<accession>M3JDE5</accession>
<dbReference type="AlphaFoldDB" id="M3JDE5"/>
<dbReference type="EMBL" id="AOTD01000127">
    <property type="protein sequence ID" value="EMG30722.1"/>
    <property type="molecule type" value="Genomic_DNA"/>
</dbReference>
<sequence length="89" mass="10277">MDCFLSKKQNKKLTYNHSELLRKYVRKFKYLLKTAYLVQLFSINTLGAKAWVKGAASSPCEPLRKPKTVTFCGHVEYARPINPIKNKLT</sequence>
<organism evidence="1 2">
    <name type="scientific">Campylobacter showae CC57C</name>
    <dbReference type="NCBI Taxonomy" id="1073353"/>
    <lineage>
        <taxon>Bacteria</taxon>
        <taxon>Pseudomonadati</taxon>
        <taxon>Campylobacterota</taxon>
        <taxon>Epsilonproteobacteria</taxon>
        <taxon>Campylobacterales</taxon>
        <taxon>Campylobacteraceae</taxon>
        <taxon>Campylobacter</taxon>
    </lineage>
</organism>
<name>M3JDE5_9BACT</name>
<evidence type="ECO:0000313" key="1">
    <source>
        <dbReference type="EMBL" id="EMG30722.1"/>
    </source>
</evidence>
<evidence type="ECO:0000313" key="2">
    <source>
        <dbReference type="Proteomes" id="UP000011782"/>
    </source>
</evidence>
<dbReference type="Proteomes" id="UP000011782">
    <property type="component" value="Unassembled WGS sequence"/>
</dbReference>
<reference evidence="1 2" key="1">
    <citation type="submission" date="2013-02" db="EMBL/GenBank/DDBJ databases">
        <title>Co-occurrence of anaerobic bacteria in colorectal carcinomas.</title>
        <authorList>
            <person name="Holt R.A."/>
            <person name="Warren R.L."/>
            <person name="Allen-Vercoe E."/>
            <person name="Pleasance S."/>
            <person name="Freeman D.J."/>
            <person name="Watson P."/>
            <person name="Moore R."/>
            <person name="Cochrane K."/>
        </authorList>
    </citation>
    <scope>NUCLEOTIDE SEQUENCE [LARGE SCALE GENOMIC DNA]</scope>
    <source>
        <strain evidence="1 2">CC57C</strain>
    </source>
</reference>
<proteinExistence type="predicted"/>
<gene>
    <name evidence="1" type="ORF">H740_05040</name>
</gene>
<comment type="caution">
    <text evidence="1">The sequence shown here is derived from an EMBL/GenBank/DDBJ whole genome shotgun (WGS) entry which is preliminary data.</text>
</comment>
<protein>
    <submittedName>
        <fullName evidence="1">Uncharacterized protein</fullName>
    </submittedName>
</protein>